<reference evidence="1 2" key="1">
    <citation type="journal article" date="2015" name="Science">
        <title>Genetic determinants of in vivo fitness and diet responsiveness in multiple human gut Bacteroides.</title>
        <authorList>
            <person name="Wu M."/>
            <person name="McNulty N.P."/>
            <person name="Rodionov D.A."/>
            <person name="Khoroshkin M.S."/>
            <person name="Griffin N.W."/>
            <person name="Cheng J."/>
            <person name="Latreille P."/>
            <person name="Kerstetter R.A."/>
            <person name="Terrapon N."/>
            <person name="Henrissat B."/>
            <person name="Osterman A.L."/>
            <person name="Gordon J.I."/>
        </authorList>
    </citation>
    <scope>NUCLEOTIDE SEQUENCE [LARGE SCALE GENOMIC DNA]</scope>
    <source>
        <strain evidence="1 2">WH2</strain>
    </source>
</reference>
<evidence type="ECO:0000313" key="2">
    <source>
        <dbReference type="Proteomes" id="UP000061809"/>
    </source>
</evidence>
<dbReference type="Pfam" id="PF14284">
    <property type="entry name" value="PcfJ"/>
    <property type="match status" value="1"/>
</dbReference>
<protein>
    <submittedName>
        <fullName evidence="1">Uncharacterized protein</fullName>
    </submittedName>
</protein>
<name>A0A0P0GJE1_9BACE</name>
<proteinExistence type="predicted"/>
<dbReference type="EMBL" id="CP012801">
    <property type="protein sequence ID" value="ALJ62751.1"/>
    <property type="molecule type" value="Genomic_DNA"/>
</dbReference>
<dbReference type="InterPro" id="IPR025586">
    <property type="entry name" value="PcfJ"/>
</dbReference>
<evidence type="ECO:0000313" key="1">
    <source>
        <dbReference type="EMBL" id="ALJ62751.1"/>
    </source>
</evidence>
<dbReference type="PATRIC" id="fig|246787.4.peg.5731"/>
<dbReference type="Proteomes" id="UP000061809">
    <property type="component" value="Chromosome"/>
</dbReference>
<organism evidence="1 2">
    <name type="scientific">Bacteroides cellulosilyticus</name>
    <dbReference type="NCBI Taxonomy" id="246787"/>
    <lineage>
        <taxon>Bacteria</taxon>
        <taxon>Pseudomonadati</taxon>
        <taxon>Bacteroidota</taxon>
        <taxon>Bacteroidia</taxon>
        <taxon>Bacteroidales</taxon>
        <taxon>Bacteroidaceae</taxon>
        <taxon>Bacteroides</taxon>
    </lineage>
</organism>
<dbReference type="KEGG" id="bcel:BcellWH2_05553"/>
<accession>A0A0P0GJE1</accession>
<sequence>MWFDYMDMLAYFNLDTHNSRYVCPQDLKAEHDKLVKRKRRIESKRKLEERLKEASQWEKEYKKEKGRFFGLCINAEDIVITVLQSVSEFVEEAEIMHHCVYSNQFSRRRILLFCLQRIRKETLGNSRTKFGYYAGSSVSRSMQ</sequence>
<gene>
    <name evidence="1" type="ORF">BcellWH2_05553</name>
</gene>
<dbReference type="AlphaFoldDB" id="A0A0P0GJE1"/>